<organism evidence="1 2">
    <name type="scientific">Neogobius melanostomus</name>
    <name type="common">round goby</name>
    <dbReference type="NCBI Taxonomy" id="47308"/>
    <lineage>
        <taxon>Eukaryota</taxon>
        <taxon>Metazoa</taxon>
        <taxon>Chordata</taxon>
        <taxon>Craniata</taxon>
        <taxon>Vertebrata</taxon>
        <taxon>Euteleostomi</taxon>
        <taxon>Actinopterygii</taxon>
        <taxon>Neopterygii</taxon>
        <taxon>Teleostei</taxon>
        <taxon>Neoteleostei</taxon>
        <taxon>Acanthomorphata</taxon>
        <taxon>Gobiaria</taxon>
        <taxon>Gobiiformes</taxon>
        <taxon>Gobioidei</taxon>
        <taxon>Gobiidae</taxon>
        <taxon>Benthophilinae</taxon>
        <taxon>Neogobiini</taxon>
        <taxon>Neogobius</taxon>
    </lineage>
</organism>
<name>A0A8C6WVA9_9GOBI</name>
<dbReference type="PANTHER" id="PTHR42923:SF3">
    <property type="entry name" value="PROTOPORPHYRINOGEN OXIDASE"/>
    <property type="match status" value="1"/>
</dbReference>
<evidence type="ECO:0000313" key="2">
    <source>
        <dbReference type="Proteomes" id="UP000694523"/>
    </source>
</evidence>
<dbReference type="Proteomes" id="UP000694523">
    <property type="component" value="Unplaced"/>
</dbReference>
<proteinExistence type="predicted"/>
<dbReference type="SUPFAM" id="SSF51905">
    <property type="entry name" value="FAD/NAD(P)-binding domain"/>
    <property type="match status" value="1"/>
</dbReference>
<dbReference type="Pfam" id="PF13450">
    <property type="entry name" value="NAD_binding_8"/>
    <property type="match status" value="1"/>
</dbReference>
<dbReference type="Ensembl" id="ENSNMLT00000038505.1">
    <property type="protein sequence ID" value="ENSNMLP00000034562.1"/>
    <property type="gene ID" value="ENSNMLG00000021493.1"/>
</dbReference>
<sequence length="87" mass="9363">MGTLGRVAVLGGGIGGLAAAHYLRKRAPGAKVLLLEGSERLGGWLWSNRRPDGAVFELGPRGVRFSSKSYIFMSFLLFLGLCEPEIN</sequence>
<reference evidence="1" key="2">
    <citation type="submission" date="2025-09" db="UniProtKB">
        <authorList>
            <consortium name="Ensembl"/>
        </authorList>
    </citation>
    <scope>IDENTIFICATION</scope>
</reference>
<evidence type="ECO:0000313" key="1">
    <source>
        <dbReference type="Ensembl" id="ENSNMLP00000034562.1"/>
    </source>
</evidence>
<dbReference type="Gene3D" id="3.50.50.60">
    <property type="entry name" value="FAD/NAD(P)-binding domain"/>
    <property type="match status" value="1"/>
</dbReference>
<dbReference type="GO" id="GO:0006783">
    <property type="term" value="P:heme biosynthetic process"/>
    <property type="evidence" value="ECO:0007669"/>
    <property type="project" value="TreeGrafter"/>
</dbReference>
<reference evidence="1" key="1">
    <citation type="submission" date="2025-08" db="UniProtKB">
        <authorList>
            <consortium name="Ensembl"/>
        </authorList>
    </citation>
    <scope>IDENTIFICATION</scope>
</reference>
<dbReference type="GO" id="GO:0004729">
    <property type="term" value="F:oxygen-dependent protoporphyrinogen oxidase activity"/>
    <property type="evidence" value="ECO:0007669"/>
    <property type="project" value="TreeGrafter"/>
</dbReference>
<dbReference type="InterPro" id="IPR036188">
    <property type="entry name" value="FAD/NAD-bd_sf"/>
</dbReference>
<keyword evidence="2" id="KW-1185">Reference proteome</keyword>
<dbReference type="InterPro" id="IPR050464">
    <property type="entry name" value="Zeta_carotene_desat/Oxidored"/>
</dbReference>
<dbReference type="GO" id="GO:0005743">
    <property type="term" value="C:mitochondrial inner membrane"/>
    <property type="evidence" value="ECO:0007669"/>
    <property type="project" value="TreeGrafter"/>
</dbReference>
<accession>A0A8C6WVA9</accession>
<protein>
    <submittedName>
        <fullName evidence="1">Protoporphyrinogen oxidase</fullName>
    </submittedName>
</protein>
<dbReference type="AlphaFoldDB" id="A0A8C6WVA9"/>
<dbReference type="PANTHER" id="PTHR42923">
    <property type="entry name" value="PROTOPORPHYRINOGEN OXIDASE"/>
    <property type="match status" value="1"/>
</dbReference>